<dbReference type="EMBL" id="VSSQ01000007">
    <property type="protein sequence ID" value="MPL58445.1"/>
    <property type="molecule type" value="Genomic_DNA"/>
</dbReference>
<dbReference type="GO" id="GO:0006508">
    <property type="term" value="P:proteolysis"/>
    <property type="evidence" value="ECO:0007669"/>
    <property type="project" value="UniProtKB-KW"/>
</dbReference>
<reference evidence="3" key="1">
    <citation type="submission" date="2019-08" db="EMBL/GenBank/DDBJ databases">
        <authorList>
            <person name="Kucharzyk K."/>
            <person name="Murdoch R.W."/>
            <person name="Higgins S."/>
            <person name="Loffler F."/>
        </authorList>
    </citation>
    <scope>NUCLEOTIDE SEQUENCE</scope>
</reference>
<keyword evidence="2" id="KW-0378">Hydrolase</keyword>
<evidence type="ECO:0000256" key="1">
    <source>
        <dbReference type="ARBA" id="ARBA00022670"/>
    </source>
</evidence>
<comment type="caution">
    <text evidence="3">The sequence shown here is derived from an EMBL/GenBank/DDBJ whole genome shotgun (WGS) entry which is preliminary data.</text>
</comment>
<dbReference type="PRINTS" id="PR00834">
    <property type="entry name" value="PROTEASES2C"/>
</dbReference>
<gene>
    <name evidence="3" type="primary">htrA_1</name>
    <name evidence="3" type="ORF">SDC9_03978</name>
</gene>
<dbReference type="AlphaFoldDB" id="A0A644SUY7"/>
<name>A0A644SUY7_9ZZZZ</name>
<protein>
    <submittedName>
        <fullName evidence="3">Putative serine protease HtrA</fullName>
    </submittedName>
</protein>
<dbReference type="InterPro" id="IPR009003">
    <property type="entry name" value="Peptidase_S1_PA"/>
</dbReference>
<dbReference type="GO" id="GO:0004252">
    <property type="term" value="F:serine-type endopeptidase activity"/>
    <property type="evidence" value="ECO:0007669"/>
    <property type="project" value="InterPro"/>
</dbReference>
<accession>A0A644SUY7</accession>
<dbReference type="PANTHER" id="PTHR43343:SF3">
    <property type="entry name" value="PROTEASE DO-LIKE 8, CHLOROPLASTIC"/>
    <property type="match status" value="1"/>
</dbReference>
<keyword evidence="1 3" id="KW-0645">Protease</keyword>
<proteinExistence type="predicted"/>
<dbReference type="PANTHER" id="PTHR43343">
    <property type="entry name" value="PEPTIDASE S12"/>
    <property type="match status" value="1"/>
</dbReference>
<dbReference type="Gene3D" id="2.40.10.120">
    <property type="match status" value="1"/>
</dbReference>
<dbReference type="InterPro" id="IPR001940">
    <property type="entry name" value="Peptidase_S1C"/>
</dbReference>
<evidence type="ECO:0000256" key="2">
    <source>
        <dbReference type="ARBA" id="ARBA00022801"/>
    </source>
</evidence>
<sequence>MKIDLADGRTFNGKVLGVDPATDLAVVKVDTTGLPTAVLGDSDGLLIGEPAIAIGNPLGMEFRGSVTVGVISALNRSIEIGERKFKLIQTDAAINPGNSGGALVNADGVVVGINSAKIAVAGVEGIGFAIPINTARPILQSVIEKGRVVRAYLGVGVLDRNTAAR</sequence>
<evidence type="ECO:0000313" key="3">
    <source>
        <dbReference type="EMBL" id="MPL58445.1"/>
    </source>
</evidence>
<organism evidence="3">
    <name type="scientific">bioreactor metagenome</name>
    <dbReference type="NCBI Taxonomy" id="1076179"/>
    <lineage>
        <taxon>unclassified sequences</taxon>
        <taxon>metagenomes</taxon>
        <taxon>ecological metagenomes</taxon>
    </lineage>
</organism>
<dbReference type="Pfam" id="PF13365">
    <property type="entry name" value="Trypsin_2"/>
    <property type="match status" value="1"/>
</dbReference>
<dbReference type="SUPFAM" id="SSF50494">
    <property type="entry name" value="Trypsin-like serine proteases"/>
    <property type="match status" value="1"/>
</dbReference>
<dbReference type="InterPro" id="IPR051201">
    <property type="entry name" value="Chloro_Bact_Ser_Proteases"/>
</dbReference>